<evidence type="ECO:0000313" key="3">
    <source>
        <dbReference type="EMBL" id="KAF9148253.1"/>
    </source>
</evidence>
<protein>
    <submittedName>
        <fullName evidence="3">Uncharacterized protein</fullName>
    </submittedName>
</protein>
<feature type="compositionally biased region" description="Low complexity" evidence="1">
    <location>
        <begin position="30"/>
        <end position="50"/>
    </location>
</feature>
<proteinExistence type="predicted"/>
<evidence type="ECO:0000256" key="2">
    <source>
        <dbReference type="SAM" id="SignalP"/>
    </source>
</evidence>
<comment type="caution">
    <text evidence="3">The sequence shown here is derived from an EMBL/GenBank/DDBJ whole genome shotgun (WGS) entry which is preliminary data.</text>
</comment>
<dbReference type="OrthoDB" id="2447517at2759"/>
<keyword evidence="2" id="KW-0732">Signal</keyword>
<feature type="chain" id="PRO_5040231750" evidence="2">
    <location>
        <begin position="21"/>
        <end position="221"/>
    </location>
</feature>
<organism evidence="3 4">
    <name type="scientific">Linnemannia schmuckeri</name>
    <dbReference type="NCBI Taxonomy" id="64567"/>
    <lineage>
        <taxon>Eukaryota</taxon>
        <taxon>Fungi</taxon>
        <taxon>Fungi incertae sedis</taxon>
        <taxon>Mucoromycota</taxon>
        <taxon>Mortierellomycotina</taxon>
        <taxon>Mortierellomycetes</taxon>
        <taxon>Mortierellales</taxon>
        <taxon>Mortierellaceae</taxon>
        <taxon>Linnemannia</taxon>
    </lineage>
</organism>
<sequence>MVSTAISLVIAAALTIAVQAAPAIESTFKSPPVASTTFAPPPTSTLLPPSDGSSKNGTRPITGRYQLFTITDDSVLRNAIVDYNYKDAAKHIARYCKAVHGNKTAPRTNVVSSRAATSTDILPSMSALSMILHQPRDIHRAKYPICVGYATGPNRSILFSDKTTCSIDEFSHDFSFYESGMKRSYDATVNSLHEPVAMLQASNPHRMMMCPYYQGNKHGWQ</sequence>
<dbReference type="Proteomes" id="UP000748756">
    <property type="component" value="Unassembled WGS sequence"/>
</dbReference>
<accession>A0A9P5RXE0</accession>
<feature type="region of interest" description="Disordered" evidence="1">
    <location>
        <begin position="30"/>
        <end position="59"/>
    </location>
</feature>
<evidence type="ECO:0000313" key="4">
    <source>
        <dbReference type="Proteomes" id="UP000748756"/>
    </source>
</evidence>
<gene>
    <name evidence="3" type="ORF">BG015_010017</name>
</gene>
<name>A0A9P5RXE0_9FUNG</name>
<feature type="signal peptide" evidence="2">
    <location>
        <begin position="1"/>
        <end position="20"/>
    </location>
</feature>
<keyword evidence="4" id="KW-1185">Reference proteome</keyword>
<reference evidence="3" key="1">
    <citation type="journal article" date="2020" name="Fungal Divers.">
        <title>Resolving the Mortierellaceae phylogeny through synthesis of multi-gene phylogenetics and phylogenomics.</title>
        <authorList>
            <person name="Vandepol N."/>
            <person name="Liber J."/>
            <person name="Desiro A."/>
            <person name="Na H."/>
            <person name="Kennedy M."/>
            <person name="Barry K."/>
            <person name="Grigoriev I.V."/>
            <person name="Miller A.N."/>
            <person name="O'Donnell K."/>
            <person name="Stajich J.E."/>
            <person name="Bonito G."/>
        </authorList>
    </citation>
    <scope>NUCLEOTIDE SEQUENCE</scope>
    <source>
        <strain evidence="3">NRRL 6426</strain>
    </source>
</reference>
<dbReference type="AlphaFoldDB" id="A0A9P5RXE0"/>
<evidence type="ECO:0000256" key="1">
    <source>
        <dbReference type="SAM" id="MobiDB-lite"/>
    </source>
</evidence>
<dbReference type="EMBL" id="JAAAUQ010000688">
    <property type="protein sequence ID" value="KAF9148253.1"/>
    <property type="molecule type" value="Genomic_DNA"/>
</dbReference>